<protein>
    <recommendedName>
        <fullName evidence="5">Lipoprotein</fullName>
    </recommendedName>
</protein>
<comment type="caution">
    <text evidence="3">The sequence shown here is derived from an EMBL/GenBank/DDBJ whole genome shotgun (WGS) entry which is preliminary data.</text>
</comment>
<keyword evidence="2" id="KW-0732">Signal</keyword>
<organism evidence="3 4">
    <name type="scientific">Streptomyces viridochromogenes</name>
    <dbReference type="NCBI Taxonomy" id="1938"/>
    <lineage>
        <taxon>Bacteria</taxon>
        <taxon>Bacillati</taxon>
        <taxon>Actinomycetota</taxon>
        <taxon>Actinomycetes</taxon>
        <taxon>Kitasatosporales</taxon>
        <taxon>Streptomycetaceae</taxon>
        <taxon>Streptomyces</taxon>
    </lineage>
</organism>
<dbReference type="PROSITE" id="PS51257">
    <property type="entry name" value="PROKAR_LIPOPROTEIN"/>
    <property type="match status" value="1"/>
</dbReference>
<dbReference type="OrthoDB" id="4338709at2"/>
<evidence type="ECO:0000313" key="4">
    <source>
        <dbReference type="Proteomes" id="UP000037023"/>
    </source>
</evidence>
<reference evidence="3 4" key="1">
    <citation type="submission" date="2015-06" db="EMBL/GenBank/DDBJ databases">
        <authorList>
            <person name="Hoefler B.C."/>
            <person name="Straight P.D."/>
        </authorList>
    </citation>
    <scope>NUCLEOTIDE SEQUENCE [LARGE SCALE GENOMIC DNA]</scope>
    <source>
        <strain evidence="3 4">NRRL 3427</strain>
    </source>
</reference>
<evidence type="ECO:0000313" key="3">
    <source>
        <dbReference type="EMBL" id="KOG11793.1"/>
    </source>
</evidence>
<accession>A0A0L8JDP5</accession>
<gene>
    <name evidence="3" type="ORF">ADK34_33345</name>
</gene>
<proteinExistence type="predicted"/>
<evidence type="ECO:0000256" key="2">
    <source>
        <dbReference type="SAM" id="SignalP"/>
    </source>
</evidence>
<dbReference type="AlphaFoldDB" id="A0A0L8JDP5"/>
<dbReference type="Proteomes" id="UP000037023">
    <property type="component" value="Unassembled WGS sequence"/>
</dbReference>
<feature type="signal peptide" evidence="2">
    <location>
        <begin position="1"/>
        <end position="21"/>
    </location>
</feature>
<dbReference type="PATRIC" id="fig|1938.6.peg.7168"/>
<evidence type="ECO:0008006" key="5">
    <source>
        <dbReference type="Google" id="ProtNLM"/>
    </source>
</evidence>
<feature type="compositionally biased region" description="Basic residues" evidence="1">
    <location>
        <begin position="105"/>
        <end position="117"/>
    </location>
</feature>
<feature type="compositionally biased region" description="Pro residues" evidence="1">
    <location>
        <begin position="46"/>
        <end position="55"/>
    </location>
</feature>
<feature type="region of interest" description="Disordered" evidence="1">
    <location>
        <begin position="23"/>
        <end position="150"/>
    </location>
</feature>
<dbReference type="EMBL" id="LGUP01000386">
    <property type="protein sequence ID" value="KOG11793.1"/>
    <property type="molecule type" value="Genomic_DNA"/>
</dbReference>
<dbReference type="RefSeq" id="WP_033210316.1">
    <property type="nucleotide sequence ID" value="NZ_LGUP01000386.1"/>
</dbReference>
<name>A0A0L8JDP5_STRVR</name>
<feature type="chain" id="PRO_5038718636" description="Lipoprotein" evidence="2">
    <location>
        <begin position="22"/>
        <end position="178"/>
    </location>
</feature>
<sequence length="178" mass="18610">MQPRRITLALIAVLLTSGCVAVPRPTAPAPPSRTAHLAPDAERAPAPIPTWPAPTPAAAREALTETDTAPRQADRPAGPPPRPAAPAVERATGTGAGRSPARGTVPKHPRGSVRKPGKPAAETRAVTPRAPKRNRAVSPRPQQQPTGLPSEMRRLCRQAEGIQAPMGAADLCRGMYGR</sequence>
<evidence type="ECO:0000256" key="1">
    <source>
        <dbReference type="SAM" id="MobiDB-lite"/>
    </source>
</evidence>